<dbReference type="PANTHER" id="PTHR10824:SF4">
    <property type="entry name" value="ACYL-COENZYME A THIOESTERASE 1-LIKE"/>
    <property type="match status" value="1"/>
</dbReference>
<dbReference type="EMBL" id="CP021920">
    <property type="protein sequence ID" value="ASB90316.1"/>
    <property type="molecule type" value="Genomic_DNA"/>
</dbReference>
<dbReference type="InterPro" id="IPR029058">
    <property type="entry name" value="AB_hydrolase_fold"/>
</dbReference>
<evidence type="ECO:0000313" key="5">
    <source>
        <dbReference type="Proteomes" id="UP000196877"/>
    </source>
</evidence>
<comment type="similarity">
    <text evidence="1">Belongs to the C/M/P thioester hydrolase family.</text>
</comment>
<dbReference type="Proteomes" id="UP000196877">
    <property type="component" value="Chromosome"/>
</dbReference>
<evidence type="ECO:0000313" key="4">
    <source>
        <dbReference type="EMBL" id="ASB90316.1"/>
    </source>
</evidence>
<feature type="domain" description="BAAT/Acyl-CoA thioester hydrolase C-terminal" evidence="3">
    <location>
        <begin position="198"/>
        <end position="419"/>
    </location>
</feature>
<reference evidence="4 5" key="1">
    <citation type="submission" date="2017-06" db="EMBL/GenBank/DDBJ databases">
        <title>Genome sequence of Bacillus sonorensis strain SRCM101395.</title>
        <authorList>
            <person name="Cho S.H."/>
        </authorList>
    </citation>
    <scope>NUCLEOTIDE SEQUENCE [LARGE SCALE GENOMIC DNA]</scope>
    <source>
        <strain evidence="4 5">SRCM101395</strain>
    </source>
</reference>
<protein>
    <submittedName>
        <fullName evidence="4">Bile acid-CoA:amino acid N-acyltransferase</fullName>
    </submittedName>
</protein>
<keyword evidence="5" id="KW-1185">Reference proteome</keyword>
<dbReference type="InterPro" id="IPR014940">
    <property type="entry name" value="BAAT_C"/>
</dbReference>
<dbReference type="PIRSF" id="PIRSF016521">
    <property type="entry name" value="Acyl-CoA_hydro"/>
    <property type="match status" value="1"/>
</dbReference>
<dbReference type="PANTHER" id="PTHR10824">
    <property type="entry name" value="ACYL-COENZYME A THIOESTERASE-RELATED"/>
    <property type="match status" value="1"/>
</dbReference>
<dbReference type="InterPro" id="IPR042490">
    <property type="entry name" value="Thio_Ohase/BAAT_N"/>
</dbReference>
<feature type="domain" description="Acyl-CoA thioester hydrolase/bile acid-CoA amino acid N-acetyltransferase" evidence="2">
    <location>
        <begin position="17"/>
        <end position="135"/>
    </location>
</feature>
<dbReference type="Gene3D" id="3.40.50.1820">
    <property type="entry name" value="alpha/beta hydrolase"/>
    <property type="match status" value="1"/>
</dbReference>
<dbReference type="RefSeq" id="WP_006636631.1">
    <property type="nucleotide sequence ID" value="NZ_CABJEH010000001.1"/>
</dbReference>
<gene>
    <name evidence="4" type="ORF">S101395_03810</name>
</gene>
<name>A0ABN5AI52_9BACI</name>
<dbReference type="Pfam" id="PF04775">
    <property type="entry name" value="Bile_Hydr_Trans"/>
    <property type="match status" value="1"/>
</dbReference>
<evidence type="ECO:0000259" key="3">
    <source>
        <dbReference type="Pfam" id="PF08840"/>
    </source>
</evidence>
<proteinExistence type="inferred from homology"/>
<dbReference type="InterPro" id="IPR006862">
    <property type="entry name" value="Thio_Ohase/aa_AcTrfase"/>
</dbReference>
<organism evidence="4 5">
    <name type="scientific">Bacillus sonorensis</name>
    <dbReference type="NCBI Taxonomy" id="119858"/>
    <lineage>
        <taxon>Bacteria</taxon>
        <taxon>Bacillati</taxon>
        <taxon>Bacillota</taxon>
        <taxon>Bacilli</taxon>
        <taxon>Bacillales</taxon>
        <taxon>Bacillaceae</taxon>
        <taxon>Bacillus</taxon>
    </lineage>
</organism>
<accession>A0ABN5AI52</accession>
<sequence>MINRQPAIHIPAISQWDEKINIKLSGFAPGESVEIAAEVNDEADVNWRSRAVFQADDAGEVDPAMTMPLEGTYRVKDQMGLFWSMKAADPTCAFQKKSARPSVFNIEVKQNGNILLRKKIKRLIISETIIREEVNAHGVAGTFFRPRSVEHPPVVIVLGGSDGGLDETTAGMLSNSGYAALALPYFQYGDLPKKLIEIPLEYFQKTLAWLLEQDGLNHERIGIFGRSKGGELALLIGSHFPGIRFVISHVGGGIVFQGVGLKRLRQTSSWSVGGSPLPYAPLPFFSFSLLGKWLKQKIKRQPQCYLDAYQHALRHVTEEHPSIIKAERIQGPVLLTSSTDDMVWPSAHMSEMVIERLKKHRFPHFFKHVCLKQAGHHIRPPYFPTTARNSTNIVYGGGTEADALASEAFWRELLQFLKDVVE</sequence>
<dbReference type="GeneID" id="92852239"/>
<dbReference type="SUPFAM" id="SSF53474">
    <property type="entry name" value="alpha/beta-Hydrolases"/>
    <property type="match status" value="1"/>
</dbReference>
<dbReference type="InterPro" id="IPR016662">
    <property type="entry name" value="Acyl-CoA_thioEstase_long-chain"/>
</dbReference>
<dbReference type="Pfam" id="PF08840">
    <property type="entry name" value="BAAT_C"/>
    <property type="match status" value="1"/>
</dbReference>
<evidence type="ECO:0000259" key="2">
    <source>
        <dbReference type="Pfam" id="PF04775"/>
    </source>
</evidence>
<evidence type="ECO:0000256" key="1">
    <source>
        <dbReference type="ARBA" id="ARBA00006538"/>
    </source>
</evidence>
<dbReference type="Gene3D" id="2.60.40.2240">
    <property type="entry name" value="Acyl-CoA thioester hydrolase/BAAT N-terminal domain"/>
    <property type="match status" value="1"/>
</dbReference>